<dbReference type="SUPFAM" id="SSF50475">
    <property type="entry name" value="FMN-binding split barrel"/>
    <property type="match status" value="1"/>
</dbReference>
<proteinExistence type="predicted"/>
<comment type="caution">
    <text evidence="4">The sequence shown here is derived from an EMBL/GenBank/DDBJ whole genome shotgun (WGS) entry which is preliminary data.</text>
</comment>
<dbReference type="RefSeq" id="XP_001831745.2">
    <property type="nucleotide sequence ID" value="XM_001831693.2"/>
</dbReference>
<evidence type="ECO:0000313" key="5">
    <source>
        <dbReference type="Proteomes" id="UP000001861"/>
    </source>
</evidence>
<dbReference type="Pfam" id="PF01613">
    <property type="entry name" value="Flavin_Reduct"/>
    <property type="match status" value="1"/>
</dbReference>
<dbReference type="KEGG" id="cci:CC1G_08349"/>
<feature type="domain" description="Flavin reductase like" evidence="3">
    <location>
        <begin position="82"/>
        <end position="287"/>
    </location>
</feature>
<evidence type="ECO:0000259" key="3">
    <source>
        <dbReference type="SMART" id="SM00903"/>
    </source>
</evidence>
<dbReference type="STRING" id="240176.A8NA93"/>
<dbReference type="PANTHER" id="PTHR30466">
    <property type="entry name" value="FLAVIN REDUCTASE"/>
    <property type="match status" value="1"/>
</dbReference>
<dbReference type="InParanoid" id="A8NA93"/>
<evidence type="ECO:0000313" key="4">
    <source>
        <dbReference type="EMBL" id="EAU90076.2"/>
    </source>
</evidence>
<gene>
    <name evidence="4" type="ORF">CC1G_08349</name>
</gene>
<dbReference type="OrthoDB" id="2015405at2759"/>
<dbReference type="InterPro" id="IPR050268">
    <property type="entry name" value="NADH-dep_flavin_reductase"/>
</dbReference>
<sequence>MFASRSLYPASRRPLHNAFSKRNNILKKSYSSSQAAARTTDPGPERRQTHSRHPAQGHDSLLGRTHRHSTTDAVKKSLRDLLRETAQPVAVVTSLMPENERQNCQFHGATLSSFTSISMDPHPLVAFALRIPSRMASTLTSLAPPLAPPQSAPSSVPGFEHRPKSPSDAHMVINILSHTQADIAHRFSRPDLFPQPFSSTPYSLTKDGLPILHDSLGAISCRLVARPLKLSELGGKHPEEAEGERQPQEATGVVSELFIARVLRVESLPKGEKEDKPLSPLLRMLRAPPLFRRCDKKLVWVHDYLTSLPTGGQAIMG</sequence>
<keyword evidence="5" id="KW-1185">Reference proteome</keyword>
<dbReference type="InterPro" id="IPR012349">
    <property type="entry name" value="Split_barrel_FMN-bd"/>
</dbReference>
<protein>
    <recommendedName>
        <fullName evidence="3">Flavin reductase like domain-containing protein</fullName>
    </recommendedName>
</protein>
<dbReference type="InterPro" id="IPR002563">
    <property type="entry name" value="Flavin_Rdtase-like_dom"/>
</dbReference>
<evidence type="ECO:0000256" key="2">
    <source>
        <dbReference type="SAM" id="MobiDB-lite"/>
    </source>
</evidence>
<dbReference type="eggNOG" id="ENOG502SF77">
    <property type="taxonomic scope" value="Eukaryota"/>
</dbReference>
<dbReference type="OMA" id="WPLHDLD"/>
<dbReference type="EMBL" id="AACS02000007">
    <property type="protein sequence ID" value="EAU90076.2"/>
    <property type="molecule type" value="Genomic_DNA"/>
</dbReference>
<dbReference type="Gene3D" id="2.30.110.10">
    <property type="entry name" value="Electron Transport, Fmn-binding Protein, Chain A"/>
    <property type="match status" value="1"/>
</dbReference>
<name>A8NA93_COPC7</name>
<organism evidence="4 5">
    <name type="scientific">Coprinopsis cinerea (strain Okayama-7 / 130 / ATCC MYA-4618 / FGSC 9003)</name>
    <name type="common">Inky cap fungus</name>
    <name type="synonym">Hormographiella aspergillata</name>
    <dbReference type="NCBI Taxonomy" id="240176"/>
    <lineage>
        <taxon>Eukaryota</taxon>
        <taxon>Fungi</taxon>
        <taxon>Dikarya</taxon>
        <taxon>Basidiomycota</taxon>
        <taxon>Agaricomycotina</taxon>
        <taxon>Agaricomycetes</taxon>
        <taxon>Agaricomycetidae</taxon>
        <taxon>Agaricales</taxon>
        <taxon>Agaricineae</taxon>
        <taxon>Psathyrellaceae</taxon>
        <taxon>Coprinopsis</taxon>
    </lineage>
</organism>
<feature type="region of interest" description="Disordered" evidence="2">
    <location>
        <begin position="25"/>
        <end position="74"/>
    </location>
</feature>
<dbReference type="GO" id="GO:0010181">
    <property type="term" value="F:FMN binding"/>
    <property type="evidence" value="ECO:0007669"/>
    <property type="project" value="InterPro"/>
</dbReference>
<dbReference type="AlphaFoldDB" id="A8NA93"/>
<reference evidence="4 5" key="1">
    <citation type="journal article" date="2010" name="Proc. Natl. Acad. Sci. U.S.A.">
        <title>Insights into evolution of multicellular fungi from the assembled chromosomes of the mushroom Coprinopsis cinerea (Coprinus cinereus).</title>
        <authorList>
            <person name="Stajich J.E."/>
            <person name="Wilke S.K."/>
            <person name="Ahren D."/>
            <person name="Au C.H."/>
            <person name="Birren B.W."/>
            <person name="Borodovsky M."/>
            <person name="Burns C."/>
            <person name="Canback B."/>
            <person name="Casselton L.A."/>
            <person name="Cheng C.K."/>
            <person name="Deng J."/>
            <person name="Dietrich F.S."/>
            <person name="Fargo D.C."/>
            <person name="Farman M.L."/>
            <person name="Gathman A.C."/>
            <person name="Goldberg J."/>
            <person name="Guigo R."/>
            <person name="Hoegger P.J."/>
            <person name="Hooker J.B."/>
            <person name="Huggins A."/>
            <person name="James T.Y."/>
            <person name="Kamada T."/>
            <person name="Kilaru S."/>
            <person name="Kodira C."/>
            <person name="Kues U."/>
            <person name="Kupfer D."/>
            <person name="Kwan H.S."/>
            <person name="Lomsadze A."/>
            <person name="Li W."/>
            <person name="Lilly W.W."/>
            <person name="Ma L.J."/>
            <person name="Mackey A.J."/>
            <person name="Manning G."/>
            <person name="Martin F."/>
            <person name="Muraguchi H."/>
            <person name="Natvig D.O."/>
            <person name="Palmerini H."/>
            <person name="Ramesh M.A."/>
            <person name="Rehmeyer C.J."/>
            <person name="Roe B.A."/>
            <person name="Shenoy N."/>
            <person name="Stanke M."/>
            <person name="Ter-Hovhannisyan V."/>
            <person name="Tunlid A."/>
            <person name="Velagapudi R."/>
            <person name="Vision T.J."/>
            <person name="Zeng Q."/>
            <person name="Zolan M.E."/>
            <person name="Pukkila P.J."/>
        </authorList>
    </citation>
    <scope>NUCLEOTIDE SEQUENCE [LARGE SCALE GENOMIC DNA]</scope>
    <source>
        <strain evidence="5">Okayama-7 / 130 / ATCC MYA-4618 / FGSC 9003</strain>
    </source>
</reference>
<dbReference type="VEuPathDB" id="FungiDB:CC1G_08349"/>
<dbReference type="HOGENOM" id="CLU_073369_0_0_1"/>
<keyword evidence="1" id="KW-0560">Oxidoreductase</keyword>
<accession>A8NA93</accession>
<dbReference type="SMART" id="SM00903">
    <property type="entry name" value="Flavin_Reduct"/>
    <property type="match status" value="1"/>
</dbReference>
<dbReference type="GO" id="GO:0042602">
    <property type="term" value="F:riboflavin reductase (NADPH) activity"/>
    <property type="evidence" value="ECO:0007669"/>
    <property type="project" value="TreeGrafter"/>
</dbReference>
<dbReference type="PANTHER" id="PTHR30466:SF1">
    <property type="entry name" value="FMN REDUCTASE (NADH) RUTF"/>
    <property type="match status" value="1"/>
</dbReference>
<evidence type="ECO:0000256" key="1">
    <source>
        <dbReference type="ARBA" id="ARBA00023002"/>
    </source>
</evidence>
<dbReference type="GeneID" id="6008220"/>
<dbReference type="Proteomes" id="UP000001861">
    <property type="component" value="Unassembled WGS sequence"/>
</dbReference>